<keyword evidence="3" id="KW-1185">Reference proteome</keyword>
<dbReference type="Proteomes" id="UP001162162">
    <property type="component" value="Unassembled WGS sequence"/>
</dbReference>
<feature type="compositionally biased region" description="Basic residues" evidence="1">
    <location>
        <begin position="69"/>
        <end position="79"/>
    </location>
</feature>
<evidence type="ECO:0000313" key="2">
    <source>
        <dbReference type="EMBL" id="KAJ8944073.1"/>
    </source>
</evidence>
<protein>
    <submittedName>
        <fullName evidence="2">Uncharacterized protein</fullName>
    </submittedName>
</protein>
<feature type="compositionally biased region" description="Basic and acidic residues" evidence="1">
    <location>
        <begin position="39"/>
        <end position="55"/>
    </location>
</feature>
<feature type="region of interest" description="Disordered" evidence="1">
    <location>
        <begin position="39"/>
        <end position="79"/>
    </location>
</feature>
<organism evidence="2 3">
    <name type="scientific">Aromia moschata</name>
    <dbReference type="NCBI Taxonomy" id="1265417"/>
    <lineage>
        <taxon>Eukaryota</taxon>
        <taxon>Metazoa</taxon>
        <taxon>Ecdysozoa</taxon>
        <taxon>Arthropoda</taxon>
        <taxon>Hexapoda</taxon>
        <taxon>Insecta</taxon>
        <taxon>Pterygota</taxon>
        <taxon>Neoptera</taxon>
        <taxon>Endopterygota</taxon>
        <taxon>Coleoptera</taxon>
        <taxon>Polyphaga</taxon>
        <taxon>Cucujiformia</taxon>
        <taxon>Chrysomeloidea</taxon>
        <taxon>Cerambycidae</taxon>
        <taxon>Cerambycinae</taxon>
        <taxon>Callichromatini</taxon>
        <taxon>Aromia</taxon>
    </lineage>
</organism>
<sequence length="79" mass="9136">MKLELLDGAPPGTIAGSSGWIQQHLFTQWLNHFVKHTNEMKHANEKPRRERDVKQPKTIRAPDGPPRDKRMKSLKKLVN</sequence>
<evidence type="ECO:0000313" key="3">
    <source>
        <dbReference type="Proteomes" id="UP001162162"/>
    </source>
</evidence>
<gene>
    <name evidence="2" type="ORF">NQ318_005983</name>
</gene>
<dbReference type="AlphaFoldDB" id="A0AAV8XYA6"/>
<name>A0AAV8XYA6_9CUCU</name>
<evidence type="ECO:0000256" key="1">
    <source>
        <dbReference type="SAM" id="MobiDB-lite"/>
    </source>
</evidence>
<proteinExistence type="predicted"/>
<comment type="caution">
    <text evidence="2">The sequence shown here is derived from an EMBL/GenBank/DDBJ whole genome shotgun (WGS) entry which is preliminary data.</text>
</comment>
<accession>A0AAV8XYA6</accession>
<dbReference type="EMBL" id="JAPWTK010000268">
    <property type="protein sequence ID" value="KAJ8944073.1"/>
    <property type="molecule type" value="Genomic_DNA"/>
</dbReference>
<reference evidence="2" key="1">
    <citation type="journal article" date="2023" name="Insect Mol. Biol.">
        <title>Genome sequencing provides insights into the evolution of gene families encoding plant cell wall-degrading enzymes in longhorned beetles.</title>
        <authorList>
            <person name="Shin N.R."/>
            <person name="Okamura Y."/>
            <person name="Kirsch R."/>
            <person name="Pauchet Y."/>
        </authorList>
    </citation>
    <scope>NUCLEOTIDE SEQUENCE</scope>
    <source>
        <strain evidence="2">AMC_N1</strain>
    </source>
</reference>